<protein>
    <submittedName>
        <fullName evidence="2">Uncharacterized protein</fullName>
    </submittedName>
</protein>
<feature type="compositionally biased region" description="Polar residues" evidence="1">
    <location>
        <begin position="74"/>
        <end position="85"/>
    </location>
</feature>
<feature type="compositionally biased region" description="Low complexity" evidence="1">
    <location>
        <begin position="25"/>
        <end position="38"/>
    </location>
</feature>
<name>A0AAV7QP93_PLEWA</name>
<reference evidence="2" key="1">
    <citation type="journal article" date="2022" name="bioRxiv">
        <title>Sequencing and chromosome-scale assembly of the giantPleurodeles waltlgenome.</title>
        <authorList>
            <person name="Brown T."/>
            <person name="Elewa A."/>
            <person name="Iarovenko S."/>
            <person name="Subramanian E."/>
            <person name="Araus A.J."/>
            <person name="Petzold A."/>
            <person name="Susuki M."/>
            <person name="Suzuki K.-i.T."/>
            <person name="Hayashi T."/>
            <person name="Toyoda A."/>
            <person name="Oliveira C."/>
            <person name="Osipova E."/>
            <person name="Leigh N.D."/>
            <person name="Simon A."/>
            <person name="Yun M.H."/>
        </authorList>
    </citation>
    <scope>NUCLEOTIDE SEQUENCE</scope>
    <source>
        <strain evidence="2">20211129_DDA</strain>
        <tissue evidence="2">Liver</tissue>
    </source>
</reference>
<gene>
    <name evidence="2" type="ORF">NDU88_006510</name>
</gene>
<keyword evidence="3" id="KW-1185">Reference proteome</keyword>
<evidence type="ECO:0000313" key="3">
    <source>
        <dbReference type="Proteomes" id="UP001066276"/>
    </source>
</evidence>
<dbReference type="EMBL" id="JANPWB010000010">
    <property type="protein sequence ID" value="KAJ1140150.1"/>
    <property type="molecule type" value="Genomic_DNA"/>
</dbReference>
<accession>A0AAV7QP93</accession>
<dbReference type="Proteomes" id="UP001066276">
    <property type="component" value="Chromosome 6"/>
</dbReference>
<evidence type="ECO:0000256" key="1">
    <source>
        <dbReference type="SAM" id="MobiDB-lite"/>
    </source>
</evidence>
<organism evidence="2 3">
    <name type="scientific">Pleurodeles waltl</name>
    <name type="common">Iberian ribbed newt</name>
    <dbReference type="NCBI Taxonomy" id="8319"/>
    <lineage>
        <taxon>Eukaryota</taxon>
        <taxon>Metazoa</taxon>
        <taxon>Chordata</taxon>
        <taxon>Craniata</taxon>
        <taxon>Vertebrata</taxon>
        <taxon>Euteleostomi</taxon>
        <taxon>Amphibia</taxon>
        <taxon>Batrachia</taxon>
        <taxon>Caudata</taxon>
        <taxon>Salamandroidea</taxon>
        <taxon>Salamandridae</taxon>
        <taxon>Pleurodelinae</taxon>
        <taxon>Pleurodeles</taxon>
    </lineage>
</organism>
<dbReference type="AlphaFoldDB" id="A0AAV7QP93"/>
<sequence length="258" mass="27618">MKEAEPRRARHKEGEREPRNGHRSGGSTTATPTAAISTRELQNQGSESAAGGGVRLSPPELEGSGKQLEPAQLHSVQKQSQQSRSPDPAAVCPRGVPASDSLHAPPAGATRAKPTVQQLHFLRIPRTSARCRCVHRALLHLPRVRSGSPALSSALTHLFQALTSICCPPSGSVLLLPSWDPALLHFLVHCSSIRLCRTSSGTDRPPLHQPRSCRTSSCTGRLCRTSTTPERSPALRSPSLAFPPGFERVALHSRGSCC</sequence>
<feature type="compositionally biased region" description="Basic and acidic residues" evidence="1">
    <location>
        <begin position="1"/>
        <end position="20"/>
    </location>
</feature>
<feature type="region of interest" description="Disordered" evidence="1">
    <location>
        <begin position="1"/>
        <end position="113"/>
    </location>
</feature>
<proteinExistence type="predicted"/>
<comment type="caution">
    <text evidence="2">The sequence shown here is derived from an EMBL/GenBank/DDBJ whole genome shotgun (WGS) entry which is preliminary data.</text>
</comment>
<evidence type="ECO:0000313" key="2">
    <source>
        <dbReference type="EMBL" id="KAJ1140150.1"/>
    </source>
</evidence>